<gene>
    <name evidence="2" type="ORF">SAMN05444959_11658</name>
</gene>
<protein>
    <submittedName>
        <fullName evidence="2">Uncharacterized protein</fullName>
    </submittedName>
</protein>
<name>A0A239Q1T3_9RHOB</name>
<evidence type="ECO:0000313" key="2">
    <source>
        <dbReference type="EMBL" id="SNT76193.1"/>
    </source>
</evidence>
<dbReference type="AlphaFoldDB" id="A0A239Q1T3"/>
<evidence type="ECO:0000256" key="1">
    <source>
        <dbReference type="SAM" id="MobiDB-lite"/>
    </source>
</evidence>
<dbReference type="OrthoDB" id="7658988at2"/>
<feature type="region of interest" description="Disordered" evidence="1">
    <location>
        <begin position="1"/>
        <end position="21"/>
    </location>
</feature>
<dbReference type="Proteomes" id="UP000198307">
    <property type="component" value="Unassembled WGS sequence"/>
</dbReference>
<proteinExistence type="predicted"/>
<dbReference type="RefSeq" id="WP_089345524.1">
    <property type="nucleotide sequence ID" value="NZ_CP067130.1"/>
</dbReference>
<dbReference type="Pfam" id="PF20135">
    <property type="entry name" value="DUF6525"/>
    <property type="match status" value="1"/>
</dbReference>
<dbReference type="EMBL" id="FZQB01000016">
    <property type="protein sequence ID" value="SNT76193.1"/>
    <property type="molecule type" value="Genomic_DNA"/>
</dbReference>
<keyword evidence="3" id="KW-1185">Reference proteome</keyword>
<accession>A0A239Q1T3</accession>
<evidence type="ECO:0000313" key="3">
    <source>
        <dbReference type="Proteomes" id="UP000198307"/>
    </source>
</evidence>
<reference evidence="2 3" key="1">
    <citation type="submission" date="2017-07" db="EMBL/GenBank/DDBJ databases">
        <authorList>
            <person name="Sun Z.S."/>
            <person name="Albrecht U."/>
            <person name="Echele G."/>
            <person name="Lee C.C."/>
        </authorList>
    </citation>
    <scope>NUCLEOTIDE SEQUENCE [LARGE SCALE GENOMIC DNA]</scope>
    <source>
        <strain evidence="2 3">DSM 14827</strain>
    </source>
</reference>
<dbReference type="InterPro" id="IPR045386">
    <property type="entry name" value="DUF6525"/>
</dbReference>
<organism evidence="2 3">
    <name type="scientific">Paracoccus seriniphilus</name>
    <dbReference type="NCBI Taxonomy" id="184748"/>
    <lineage>
        <taxon>Bacteria</taxon>
        <taxon>Pseudomonadati</taxon>
        <taxon>Pseudomonadota</taxon>
        <taxon>Alphaproteobacteria</taxon>
        <taxon>Rhodobacterales</taxon>
        <taxon>Paracoccaceae</taxon>
        <taxon>Paracoccus</taxon>
    </lineage>
</organism>
<sequence length="85" mass="10154">MMARIHQQGNTRSNLKRRSRTVDPMTAYDRLPPDLRAWLMHSALLWSAQSALRLWRKYLRMTGGDLEEARHHLTRVERETLKRDV</sequence>